<dbReference type="Proteomes" id="UP000325440">
    <property type="component" value="Unassembled WGS sequence"/>
</dbReference>
<evidence type="ECO:0000313" key="1">
    <source>
        <dbReference type="EMBL" id="VVC25322.1"/>
    </source>
</evidence>
<gene>
    <name evidence="1" type="ORF">CINCED_3A022053</name>
</gene>
<sequence length="146" mass="16812">MEWRDLRCLSYVTKASSSTKSNEYVYTKSAHLVSSSFELRLAVYGVFGVLCTSSQHGESWNKEAHYKFAFAFKHGLQKLIIQYNKHSAMKLRLVQLIRGGSDLKTVKGLWVTMNKMKGNQQLFKTKMFRKCVRRCSVFITSGKNPE</sequence>
<name>A0A5E4LZR1_9HEMI</name>
<organism evidence="1 2">
    <name type="scientific">Cinara cedri</name>
    <dbReference type="NCBI Taxonomy" id="506608"/>
    <lineage>
        <taxon>Eukaryota</taxon>
        <taxon>Metazoa</taxon>
        <taxon>Ecdysozoa</taxon>
        <taxon>Arthropoda</taxon>
        <taxon>Hexapoda</taxon>
        <taxon>Insecta</taxon>
        <taxon>Pterygota</taxon>
        <taxon>Neoptera</taxon>
        <taxon>Paraneoptera</taxon>
        <taxon>Hemiptera</taxon>
        <taxon>Sternorrhyncha</taxon>
        <taxon>Aphidomorpha</taxon>
        <taxon>Aphidoidea</taxon>
        <taxon>Aphididae</taxon>
        <taxon>Lachninae</taxon>
        <taxon>Cinara</taxon>
    </lineage>
</organism>
<protein>
    <submittedName>
        <fullName evidence="1">Uncharacterized protein</fullName>
    </submittedName>
</protein>
<dbReference type="EMBL" id="CABPRJ010000011">
    <property type="protein sequence ID" value="VVC25322.1"/>
    <property type="molecule type" value="Genomic_DNA"/>
</dbReference>
<proteinExistence type="predicted"/>
<reference evidence="1 2" key="1">
    <citation type="submission" date="2019-08" db="EMBL/GenBank/DDBJ databases">
        <authorList>
            <person name="Alioto T."/>
            <person name="Alioto T."/>
            <person name="Gomez Garrido J."/>
        </authorList>
    </citation>
    <scope>NUCLEOTIDE SEQUENCE [LARGE SCALE GENOMIC DNA]</scope>
</reference>
<accession>A0A5E4LZR1</accession>
<dbReference type="AlphaFoldDB" id="A0A5E4LZR1"/>
<evidence type="ECO:0000313" key="2">
    <source>
        <dbReference type="Proteomes" id="UP000325440"/>
    </source>
</evidence>
<keyword evidence="2" id="KW-1185">Reference proteome</keyword>